<evidence type="ECO:0000256" key="2">
    <source>
        <dbReference type="SAM" id="SignalP"/>
    </source>
</evidence>
<feature type="compositionally biased region" description="Acidic residues" evidence="1">
    <location>
        <begin position="246"/>
        <end position="260"/>
    </location>
</feature>
<organism evidence="3 4">
    <name type="scientific">Carya illinoinensis</name>
    <name type="common">Pecan</name>
    <dbReference type="NCBI Taxonomy" id="32201"/>
    <lineage>
        <taxon>Eukaryota</taxon>
        <taxon>Viridiplantae</taxon>
        <taxon>Streptophyta</taxon>
        <taxon>Embryophyta</taxon>
        <taxon>Tracheophyta</taxon>
        <taxon>Spermatophyta</taxon>
        <taxon>Magnoliopsida</taxon>
        <taxon>eudicotyledons</taxon>
        <taxon>Gunneridae</taxon>
        <taxon>Pentapetalae</taxon>
        <taxon>rosids</taxon>
        <taxon>fabids</taxon>
        <taxon>Fagales</taxon>
        <taxon>Juglandaceae</taxon>
        <taxon>Carya</taxon>
    </lineage>
</organism>
<evidence type="ECO:0000256" key="1">
    <source>
        <dbReference type="SAM" id="MobiDB-lite"/>
    </source>
</evidence>
<evidence type="ECO:0000313" key="3">
    <source>
        <dbReference type="EMBL" id="KAG6638706.1"/>
    </source>
</evidence>
<protein>
    <recommendedName>
        <fullName evidence="5">Protein E6-like</fullName>
    </recommendedName>
</protein>
<evidence type="ECO:0008006" key="5">
    <source>
        <dbReference type="Google" id="ProtNLM"/>
    </source>
</evidence>
<comment type="caution">
    <text evidence="3">The sequence shown here is derived from an EMBL/GenBank/DDBJ whole genome shotgun (WGS) entry which is preliminary data.</text>
</comment>
<feature type="chain" id="PRO_5035845140" description="Protein E6-like" evidence="2">
    <location>
        <begin position="24"/>
        <end position="260"/>
    </location>
</feature>
<accession>A0A8T1P2L7</accession>
<evidence type="ECO:0000313" key="4">
    <source>
        <dbReference type="Proteomes" id="UP000811609"/>
    </source>
</evidence>
<dbReference type="Proteomes" id="UP000811609">
    <property type="component" value="Chromosome 10"/>
</dbReference>
<proteinExistence type="predicted"/>
<dbReference type="PANTHER" id="PTHR35274">
    <property type="entry name" value="E6-LIKE PROTEIN"/>
    <property type="match status" value="1"/>
</dbReference>
<dbReference type="InterPro" id="IPR040290">
    <property type="entry name" value="Prot_E6-like"/>
</dbReference>
<dbReference type="PANTHER" id="PTHR35274:SF2">
    <property type="entry name" value="E6-LIKE PROTEIN"/>
    <property type="match status" value="1"/>
</dbReference>
<keyword evidence="2" id="KW-0732">Signal</keyword>
<dbReference type="EMBL" id="CM031818">
    <property type="protein sequence ID" value="KAG6638706.1"/>
    <property type="molecule type" value="Genomic_DNA"/>
</dbReference>
<reference evidence="3" key="1">
    <citation type="submission" date="2020-12" db="EMBL/GenBank/DDBJ databases">
        <title>WGS assembly of Carya illinoinensis cv. Pawnee.</title>
        <authorList>
            <person name="Platts A."/>
            <person name="Shu S."/>
            <person name="Wright S."/>
            <person name="Barry K."/>
            <person name="Edger P."/>
            <person name="Pires J.C."/>
            <person name="Schmutz J."/>
        </authorList>
    </citation>
    <scope>NUCLEOTIDE SEQUENCE</scope>
    <source>
        <tissue evidence="3">Leaf</tissue>
    </source>
</reference>
<dbReference type="AlphaFoldDB" id="A0A8T1P2L7"/>
<feature type="signal peptide" evidence="2">
    <location>
        <begin position="1"/>
        <end position="23"/>
    </location>
</feature>
<keyword evidence="4" id="KW-1185">Reference proteome</keyword>
<feature type="region of interest" description="Disordered" evidence="1">
    <location>
        <begin position="231"/>
        <end position="260"/>
    </location>
</feature>
<gene>
    <name evidence="3" type="ORF">CIPAW_10G052400</name>
</gene>
<name>A0A8T1P2L7_CARIL</name>
<sequence length="260" mass="30095">MAPAKNISLLFLLSLFFSMQIHARESQFFSKVPSVNTNGAQETTVIPNKEETLNKQEQEPTFIPESSTQGSYGLYGHESNRLPPATTLTNVNGAPYTSNPTNVPFQTVFEDDESLNKYLDTNDNNYDNNQRSYNNYYNSKNSYEANQNGLVDTRFTERGYPSTANQNNYYNGANQYYNVEKQGMSDTRFLENGKYYYDINSENYNPNQYGNSRGVNSRIWYGNKGYYHGNNENSFEHNKHSMEGYQNEEEFQQEQDEFEP</sequence>